<name>A0A9P0KA68_ACAOB</name>
<proteinExistence type="predicted"/>
<accession>A0A9P0KA68</accession>
<reference evidence="1" key="1">
    <citation type="submission" date="2022-03" db="EMBL/GenBank/DDBJ databases">
        <authorList>
            <person name="Sayadi A."/>
        </authorList>
    </citation>
    <scope>NUCLEOTIDE SEQUENCE</scope>
</reference>
<dbReference type="Proteomes" id="UP001152888">
    <property type="component" value="Unassembled WGS sequence"/>
</dbReference>
<sequence>MSPPTTSTSQTTRELASTIFQGACSRILLHLKWFLLGTTCSTTCVRYCFPPLADHRYQWSMHRQLSWTYAPGFSRP</sequence>
<protein>
    <submittedName>
        <fullName evidence="1">Uncharacterized protein</fullName>
    </submittedName>
</protein>
<organism evidence="1 2">
    <name type="scientific">Acanthoscelides obtectus</name>
    <name type="common">Bean weevil</name>
    <name type="synonym">Bruchus obtectus</name>
    <dbReference type="NCBI Taxonomy" id="200917"/>
    <lineage>
        <taxon>Eukaryota</taxon>
        <taxon>Metazoa</taxon>
        <taxon>Ecdysozoa</taxon>
        <taxon>Arthropoda</taxon>
        <taxon>Hexapoda</taxon>
        <taxon>Insecta</taxon>
        <taxon>Pterygota</taxon>
        <taxon>Neoptera</taxon>
        <taxon>Endopterygota</taxon>
        <taxon>Coleoptera</taxon>
        <taxon>Polyphaga</taxon>
        <taxon>Cucujiformia</taxon>
        <taxon>Chrysomeloidea</taxon>
        <taxon>Chrysomelidae</taxon>
        <taxon>Bruchinae</taxon>
        <taxon>Bruchini</taxon>
        <taxon>Acanthoscelides</taxon>
    </lineage>
</organism>
<comment type="caution">
    <text evidence="1">The sequence shown here is derived from an EMBL/GenBank/DDBJ whole genome shotgun (WGS) entry which is preliminary data.</text>
</comment>
<dbReference type="EMBL" id="CAKOFQ010006776">
    <property type="protein sequence ID" value="CAH1970561.1"/>
    <property type="molecule type" value="Genomic_DNA"/>
</dbReference>
<evidence type="ECO:0000313" key="2">
    <source>
        <dbReference type="Proteomes" id="UP001152888"/>
    </source>
</evidence>
<evidence type="ECO:0000313" key="1">
    <source>
        <dbReference type="EMBL" id="CAH1970561.1"/>
    </source>
</evidence>
<dbReference type="AlphaFoldDB" id="A0A9P0KA68"/>
<keyword evidence="2" id="KW-1185">Reference proteome</keyword>
<gene>
    <name evidence="1" type="ORF">ACAOBT_LOCUS8988</name>
</gene>